<dbReference type="InterPro" id="IPR013083">
    <property type="entry name" value="Znf_RING/FYVE/PHD"/>
</dbReference>
<feature type="compositionally biased region" description="Polar residues" evidence="16">
    <location>
        <begin position="554"/>
        <end position="566"/>
    </location>
</feature>
<gene>
    <name evidence="19" type="ORF">POJ06DRAFT_248844</name>
</gene>
<accession>A0AAD7VVE5</accession>
<evidence type="ECO:0000256" key="13">
    <source>
        <dbReference type="ARBA" id="ARBA00022989"/>
    </source>
</evidence>
<keyword evidence="8" id="KW-0479">Metal-binding</keyword>
<feature type="region of interest" description="Disordered" evidence="16">
    <location>
        <begin position="506"/>
        <end position="566"/>
    </location>
</feature>
<evidence type="ECO:0000256" key="16">
    <source>
        <dbReference type="SAM" id="MobiDB-lite"/>
    </source>
</evidence>
<feature type="region of interest" description="Disordered" evidence="16">
    <location>
        <begin position="356"/>
        <end position="444"/>
    </location>
</feature>
<feature type="compositionally biased region" description="Polar residues" evidence="16">
    <location>
        <begin position="391"/>
        <end position="404"/>
    </location>
</feature>
<dbReference type="Pfam" id="PF12678">
    <property type="entry name" value="zf-rbx1"/>
    <property type="match status" value="1"/>
</dbReference>
<dbReference type="PANTHER" id="PTHR22763:SF184">
    <property type="entry name" value="E3 UBIQUITIN-PROTEIN LIGASE SYNOVIOLIN"/>
    <property type="match status" value="1"/>
</dbReference>
<dbReference type="InterPro" id="IPR058051">
    <property type="entry name" value="Znf_RING_synoviolin"/>
</dbReference>
<keyword evidence="9 15" id="KW-0863">Zinc-finger</keyword>
<dbReference type="Gene3D" id="3.30.40.10">
    <property type="entry name" value="Zinc/RING finger domain, C3HC4 (zinc finger)"/>
    <property type="match status" value="1"/>
</dbReference>
<dbReference type="InterPro" id="IPR057992">
    <property type="entry name" value="TPR_SYVN1_N"/>
</dbReference>
<keyword evidence="10" id="KW-0833">Ubl conjugation pathway</keyword>
<dbReference type="SMART" id="SM00184">
    <property type="entry name" value="RING"/>
    <property type="match status" value="1"/>
</dbReference>
<feature type="compositionally biased region" description="Low complexity" evidence="16">
    <location>
        <begin position="425"/>
        <end position="444"/>
    </location>
</feature>
<dbReference type="GO" id="GO:0043161">
    <property type="term" value="P:proteasome-mediated ubiquitin-dependent protein catabolic process"/>
    <property type="evidence" value="ECO:0007669"/>
    <property type="project" value="TreeGrafter"/>
</dbReference>
<dbReference type="InterPro" id="IPR001841">
    <property type="entry name" value="Znf_RING"/>
</dbReference>
<evidence type="ECO:0000313" key="19">
    <source>
        <dbReference type="EMBL" id="KAJ8102130.1"/>
    </source>
</evidence>
<feature type="transmembrane region" description="Helical" evidence="17">
    <location>
        <begin position="100"/>
        <end position="119"/>
    </location>
</feature>
<evidence type="ECO:0000256" key="14">
    <source>
        <dbReference type="ARBA" id="ARBA00023136"/>
    </source>
</evidence>
<dbReference type="EC" id="2.3.2.27" evidence="5"/>
<evidence type="ECO:0000256" key="12">
    <source>
        <dbReference type="ARBA" id="ARBA00022833"/>
    </source>
</evidence>
<evidence type="ECO:0000256" key="2">
    <source>
        <dbReference type="ARBA" id="ARBA00004477"/>
    </source>
</evidence>
<evidence type="ECO:0000256" key="15">
    <source>
        <dbReference type="PROSITE-ProRule" id="PRU00175"/>
    </source>
</evidence>
<keyword evidence="6" id="KW-0808">Transferase</keyword>
<feature type="transmembrane region" description="Helical" evidence="17">
    <location>
        <begin position="37"/>
        <end position="60"/>
    </location>
</feature>
<evidence type="ECO:0000256" key="7">
    <source>
        <dbReference type="ARBA" id="ARBA00022692"/>
    </source>
</evidence>
<dbReference type="GO" id="GO:0005789">
    <property type="term" value="C:endoplasmic reticulum membrane"/>
    <property type="evidence" value="ECO:0007669"/>
    <property type="project" value="UniProtKB-SubCell"/>
</dbReference>
<dbReference type="InterPro" id="IPR050731">
    <property type="entry name" value="HRD1_E3_ubiq-ligases"/>
</dbReference>
<dbReference type="SUPFAM" id="SSF57850">
    <property type="entry name" value="RING/U-box"/>
    <property type="match status" value="1"/>
</dbReference>
<evidence type="ECO:0000256" key="6">
    <source>
        <dbReference type="ARBA" id="ARBA00022679"/>
    </source>
</evidence>
<feature type="transmembrane region" description="Helical" evidence="17">
    <location>
        <begin position="231"/>
        <end position="252"/>
    </location>
</feature>
<evidence type="ECO:0000256" key="1">
    <source>
        <dbReference type="ARBA" id="ARBA00000900"/>
    </source>
</evidence>
<dbReference type="EMBL" id="JARPMG010000003">
    <property type="protein sequence ID" value="KAJ8102130.1"/>
    <property type="molecule type" value="Genomic_DNA"/>
</dbReference>
<comment type="pathway">
    <text evidence="3">Protein modification; protein ubiquitination.</text>
</comment>
<keyword evidence="20" id="KW-1185">Reference proteome</keyword>
<feature type="compositionally biased region" description="Low complexity" evidence="16">
    <location>
        <begin position="519"/>
        <end position="553"/>
    </location>
</feature>
<name>A0AAD7VVE5_9ASCO</name>
<comment type="catalytic activity">
    <reaction evidence="1">
        <text>S-ubiquitinyl-[E2 ubiquitin-conjugating enzyme]-L-cysteine + [acceptor protein]-L-lysine = [E2 ubiquitin-conjugating enzyme]-L-cysteine + N(6)-ubiquitinyl-[acceptor protein]-L-lysine.</text>
        <dbReference type="EC" id="2.3.2.27"/>
    </reaction>
</comment>
<evidence type="ECO:0000256" key="3">
    <source>
        <dbReference type="ARBA" id="ARBA00004906"/>
    </source>
</evidence>
<evidence type="ECO:0000256" key="8">
    <source>
        <dbReference type="ARBA" id="ARBA00022723"/>
    </source>
</evidence>
<dbReference type="PANTHER" id="PTHR22763">
    <property type="entry name" value="RING ZINC FINGER PROTEIN"/>
    <property type="match status" value="1"/>
</dbReference>
<proteinExistence type="inferred from homology"/>
<feature type="transmembrane region" description="Helical" evidence="17">
    <location>
        <begin position="139"/>
        <end position="160"/>
    </location>
</feature>
<keyword evidence="12" id="KW-0862">Zinc</keyword>
<keyword evidence="11" id="KW-0256">Endoplasmic reticulum</keyword>
<keyword evidence="14 17" id="KW-0472">Membrane</keyword>
<keyword evidence="13 17" id="KW-1133">Transmembrane helix</keyword>
<reference evidence="19" key="1">
    <citation type="submission" date="2023-03" db="EMBL/GenBank/DDBJ databases">
        <title>Near-Complete genome sequence of Lipomyces tetrasporous NRRL Y-64009, an oleaginous yeast capable of growing on lignocellulosic hydrolysates.</title>
        <authorList>
            <consortium name="Lawrence Berkeley National Laboratory"/>
            <person name="Jagtap S.S."/>
            <person name="Liu J.-J."/>
            <person name="Walukiewicz H.E."/>
            <person name="Pangilinan J."/>
            <person name="Lipzen A."/>
            <person name="Ahrendt S."/>
            <person name="Koriabine M."/>
            <person name="Cobaugh K."/>
            <person name="Salamov A."/>
            <person name="Yoshinaga Y."/>
            <person name="Ng V."/>
            <person name="Daum C."/>
            <person name="Grigoriev I.V."/>
            <person name="Slininger P.J."/>
            <person name="Dien B.S."/>
            <person name="Jin Y.-S."/>
            <person name="Rao C.V."/>
        </authorList>
    </citation>
    <scope>NUCLEOTIDE SEQUENCE</scope>
    <source>
        <strain evidence="19">NRRL Y-64009</strain>
    </source>
</reference>
<evidence type="ECO:0000256" key="5">
    <source>
        <dbReference type="ARBA" id="ARBA00012483"/>
    </source>
</evidence>
<feature type="transmembrane region" description="Helical" evidence="17">
    <location>
        <begin position="172"/>
        <end position="194"/>
    </location>
</feature>
<evidence type="ECO:0000256" key="10">
    <source>
        <dbReference type="ARBA" id="ARBA00022786"/>
    </source>
</evidence>
<evidence type="ECO:0000259" key="18">
    <source>
        <dbReference type="PROSITE" id="PS50089"/>
    </source>
</evidence>
<sequence length="566" mass="62881">MRLAVYGATSTVLATAVLVSAFQRRPNFYSACVYLAQSNACLMVLANTGIFMTVLLGRIVQTILFGPLRVIELEHLYEKTWYAVTETCLAMTIFRDEFDARFLVMFTTLLFLKIFHWLGADRVEYMEQTAPASPLIFHLRVSVTLGLLNFVDIYIIRYALDDILTRGPNMMVMFAFEFAILATTAMATTGRYILSLIELRIVARADEEVDGWERKGEFMFYLDLVTDFVKLFIYLGFFLLILTVYGLPLHIIRDVYLTMRSFMTRIRDFLRYRQATSQMNSRYPDATEEEVSREPTCIICREEMVVPTSLPDQQSTQPERMRPKKLPCGHVLHFGCLRSWLERQQRCPTCRRPVLESANPSQTQPQQQQQQQQQQQGAPAPGPLPPHNEQAGASNHASGPSQPISHGASDQPPQVMTPEQLYFHPGPQQSQQGQQQQPVSLPPGFQLPQGWAILPLRQFANGLQQIQIRDNVWVTLATVQYVVPLGNGVLGVPPVDPVATFGPPTASAVPTAAPPAPSSSPSQAAETAADAGSSSSPAPTPTTSAPSESPMSANASTLPQESTIDQ</sequence>
<keyword evidence="7 17" id="KW-0812">Transmembrane</keyword>
<dbReference type="GeneID" id="80882254"/>
<feature type="domain" description="RING-type" evidence="18">
    <location>
        <begin position="297"/>
        <end position="351"/>
    </location>
</feature>
<dbReference type="RefSeq" id="XP_056045580.1">
    <property type="nucleotide sequence ID" value="XM_056187088.1"/>
</dbReference>
<evidence type="ECO:0000313" key="20">
    <source>
        <dbReference type="Proteomes" id="UP001217417"/>
    </source>
</evidence>
<evidence type="ECO:0000256" key="4">
    <source>
        <dbReference type="ARBA" id="ARBA00010089"/>
    </source>
</evidence>
<dbReference type="Pfam" id="PF25563">
    <property type="entry name" value="TPR_SYVN1_N"/>
    <property type="match status" value="1"/>
</dbReference>
<feature type="compositionally biased region" description="Low complexity" evidence="16">
    <location>
        <begin position="362"/>
        <end position="379"/>
    </location>
</feature>
<dbReference type="CDD" id="cd16479">
    <property type="entry name" value="RING-H2_synoviolin"/>
    <property type="match status" value="1"/>
</dbReference>
<dbReference type="GO" id="GO:0008270">
    <property type="term" value="F:zinc ion binding"/>
    <property type="evidence" value="ECO:0007669"/>
    <property type="project" value="UniProtKB-KW"/>
</dbReference>
<dbReference type="GO" id="GO:0061630">
    <property type="term" value="F:ubiquitin protein ligase activity"/>
    <property type="evidence" value="ECO:0007669"/>
    <property type="project" value="UniProtKB-EC"/>
</dbReference>
<organism evidence="19 20">
    <name type="scientific">Lipomyces tetrasporus</name>
    <dbReference type="NCBI Taxonomy" id="54092"/>
    <lineage>
        <taxon>Eukaryota</taxon>
        <taxon>Fungi</taxon>
        <taxon>Dikarya</taxon>
        <taxon>Ascomycota</taxon>
        <taxon>Saccharomycotina</taxon>
        <taxon>Lipomycetes</taxon>
        <taxon>Lipomycetales</taxon>
        <taxon>Lipomycetaceae</taxon>
        <taxon>Lipomyces</taxon>
    </lineage>
</organism>
<dbReference type="AlphaFoldDB" id="A0AAD7VVE5"/>
<evidence type="ECO:0000256" key="9">
    <source>
        <dbReference type="ARBA" id="ARBA00022771"/>
    </source>
</evidence>
<dbReference type="PROSITE" id="PS50089">
    <property type="entry name" value="ZF_RING_2"/>
    <property type="match status" value="1"/>
</dbReference>
<comment type="similarity">
    <text evidence="4">Belongs to the HRD1 family.</text>
</comment>
<dbReference type="Proteomes" id="UP001217417">
    <property type="component" value="Unassembled WGS sequence"/>
</dbReference>
<dbReference type="GO" id="GO:0036503">
    <property type="term" value="P:ERAD pathway"/>
    <property type="evidence" value="ECO:0007669"/>
    <property type="project" value="TreeGrafter"/>
</dbReference>
<evidence type="ECO:0000256" key="17">
    <source>
        <dbReference type="SAM" id="Phobius"/>
    </source>
</evidence>
<comment type="caution">
    <text evidence="19">The sequence shown here is derived from an EMBL/GenBank/DDBJ whole genome shotgun (WGS) entry which is preliminary data.</text>
</comment>
<dbReference type="InterPro" id="IPR024766">
    <property type="entry name" value="Znf_RING_H2"/>
</dbReference>
<evidence type="ECO:0000256" key="11">
    <source>
        <dbReference type="ARBA" id="ARBA00022824"/>
    </source>
</evidence>
<comment type="subcellular location">
    <subcellularLocation>
        <location evidence="2">Endoplasmic reticulum membrane</location>
        <topology evidence="2">Multi-pass membrane protein</topology>
    </subcellularLocation>
</comment>
<protein>
    <recommendedName>
        <fullName evidence="5">RING-type E3 ubiquitin transferase</fullName>
        <ecNumber evidence="5">2.3.2.27</ecNumber>
    </recommendedName>
</protein>